<protein>
    <submittedName>
        <fullName evidence="1">Uncharacterized protein</fullName>
    </submittedName>
</protein>
<dbReference type="AlphaFoldDB" id="S8AKU3"/>
<dbReference type="EMBL" id="AQGS01000071">
    <property type="protein sequence ID" value="EPS43565.1"/>
    <property type="molecule type" value="Genomic_DNA"/>
</dbReference>
<evidence type="ECO:0000313" key="1">
    <source>
        <dbReference type="EMBL" id="EPS43565.1"/>
    </source>
</evidence>
<comment type="caution">
    <text evidence="1">The sequence shown here is derived from an EMBL/GenBank/DDBJ whole genome shotgun (WGS) entry which is preliminary data.</text>
</comment>
<accession>S8AKU3</accession>
<proteinExistence type="predicted"/>
<dbReference type="HOGENOM" id="CLU_1348877_0_0_1"/>
<organism evidence="1 2">
    <name type="scientific">Dactylellina haptotyla (strain CBS 200.50)</name>
    <name type="common">Nematode-trapping fungus</name>
    <name type="synonym">Monacrosporium haptotylum</name>
    <dbReference type="NCBI Taxonomy" id="1284197"/>
    <lineage>
        <taxon>Eukaryota</taxon>
        <taxon>Fungi</taxon>
        <taxon>Dikarya</taxon>
        <taxon>Ascomycota</taxon>
        <taxon>Pezizomycotina</taxon>
        <taxon>Orbiliomycetes</taxon>
        <taxon>Orbiliales</taxon>
        <taxon>Orbiliaceae</taxon>
        <taxon>Dactylellina</taxon>
    </lineage>
</organism>
<reference evidence="2" key="2">
    <citation type="submission" date="2013-04" db="EMBL/GenBank/DDBJ databases">
        <title>Genomic mechanisms accounting for the adaptation to parasitism in nematode-trapping fungi.</title>
        <authorList>
            <person name="Ahren D.G."/>
        </authorList>
    </citation>
    <scope>NUCLEOTIDE SEQUENCE [LARGE SCALE GENOMIC DNA]</scope>
    <source>
        <strain evidence="2">CBS 200.50</strain>
    </source>
</reference>
<keyword evidence="2" id="KW-1185">Reference proteome</keyword>
<reference evidence="1 2" key="1">
    <citation type="journal article" date="2013" name="PLoS Genet.">
        <title>Genomic mechanisms accounting for the adaptation to parasitism in nematode-trapping fungi.</title>
        <authorList>
            <person name="Meerupati T."/>
            <person name="Andersson K.M."/>
            <person name="Friman E."/>
            <person name="Kumar D."/>
            <person name="Tunlid A."/>
            <person name="Ahren D."/>
        </authorList>
    </citation>
    <scope>NUCLEOTIDE SEQUENCE [LARGE SCALE GENOMIC DNA]</scope>
    <source>
        <strain evidence="1 2">CBS 200.50</strain>
    </source>
</reference>
<sequence>MVFDRETCELRGEPIIPLPSLSEVLSSAFNESQVRVPSPTVSPLSPPKVRSIHITFKRPAKVPPLRSLTAIRSFLHLHAADFQQIQDSLDYILRSSSELVGMSLGRCKSFDGQKFCDKIAPALENMLDLEVIRKLEKSGNSKGRQSIGYALYALAVMRRQKLKNDRSAFLRLGGPAGLGRANEANDKSEIGVYDAHTSYLCCQ</sequence>
<evidence type="ECO:0000313" key="2">
    <source>
        <dbReference type="Proteomes" id="UP000015100"/>
    </source>
</evidence>
<name>S8AKU3_DACHA</name>
<dbReference type="Proteomes" id="UP000015100">
    <property type="component" value="Unassembled WGS sequence"/>
</dbReference>
<gene>
    <name evidence="1" type="ORF">H072_2424</name>
</gene>